<sequence length="255" mass="26994">MRTMLATVWVLTMLAAGCGGMPPVYERLPRAVRSSVRHDFPDCADVRGFMIEPAEGRPRRGDTVRYEVRSCGLNAIYVCSHGDRRTPCDLEHVIASNAGGEVTIAQSEAVLEVMPPPAATALLGAPAMRAAPEIEALAFEWEAESLEGSTALLVSGPIGIVGGFGLALYEGLRGARFCVLSPCAERTIFPNDGVVALGLAIGGLGVISTVTGGIWRAIVSNRRGELHRAMRDRCRELSFGTGPTLLGVSASICFP</sequence>
<name>A0A0F6YGA1_9BACT</name>
<dbReference type="EMBL" id="CP011125">
    <property type="protein sequence ID" value="AKF03670.1"/>
    <property type="molecule type" value="Genomic_DNA"/>
</dbReference>
<proteinExistence type="predicted"/>
<dbReference type="Proteomes" id="UP000034883">
    <property type="component" value="Chromosome"/>
</dbReference>
<evidence type="ECO:0000313" key="3">
    <source>
        <dbReference type="Proteomes" id="UP000034883"/>
    </source>
</evidence>
<protein>
    <recommendedName>
        <fullName evidence="4">Lipoprotein</fullName>
    </recommendedName>
</protein>
<keyword evidence="1" id="KW-0472">Membrane</keyword>
<evidence type="ECO:0000313" key="2">
    <source>
        <dbReference type="EMBL" id="AKF03670.1"/>
    </source>
</evidence>
<feature type="transmembrane region" description="Helical" evidence="1">
    <location>
        <begin position="194"/>
        <end position="218"/>
    </location>
</feature>
<accession>A0A0F6YGA1</accession>
<keyword evidence="1" id="KW-0812">Transmembrane</keyword>
<reference evidence="2 3" key="1">
    <citation type="submission" date="2015-03" db="EMBL/GenBank/DDBJ databases">
        <title>Genome assembly of Sandaracinus amylolyticus DSM 53668.</title>
        <authorList>
            <person name="Sharma G."/>
            <person name="Subramanian S."/>
        </authorList>
    </citation>
    <scope>NUCLEOTIDE SEQUENCE [LARGE SCALE GENOMIC DNA]</scope>
    <source>
        <strain evidence="2 3">DSM 53668</strain>
    </source>
</reference>
<organism evidence="2 3">
    <name type="scientific">Sandaracinus amylolyticus</name>
    <dbReference type="NCBI Taxonomy" id="927083"/>
    <lineage>
        <taxon>Bacteria</taxon>
        <taxon>Pseudomonadati</taxon>
        <taxon>Myxococcota</taxon>
        <taxon>Polyangia</taxon>
        <taxon>Polyangiales</taxon>
        <taxon>Sandaracinaceae</taxon>
        <taxon>Sandaracinus</taxon>
    </lineage>
</organism>
<dbReference type="PROSITE" id="PS51257">
    <property type="entry name" value="PROKAR_LIPOPROTEIN"/>
    <property type="match status" value="1"/>
</dbReference>
<keyword evidence="1" id="KW-1133">Transmembrane helix</keyword>
<dbReference type="RefSeq" id="WP_053231105.1">
    <property type="nucleotide sequence ID" value="NZ_CP011125.1"/>
</dbReference>
<gene>
    <name evidence="2" type="ORF">DB32_000819</name>
</gene>
<dbReference type="AlphaFoldDB" id="A0A0F6YGA1"/>
<dbReference type="KEGG" id="samy:DB32_000819"/>
<evidence type="ECO:0000256" key="1">
    <source>
        <dbReference type="SAM" id="Phobius"/>
    </source>
</evidence>
<keyword evidence="3" id="KW-1185">Reference proteome</keyword>
<evidence type="ECO:0008006" key="4">
    <source>
        <dbReference type="Google" id="ProtNLM"/>
    </source>
</evidence>